<accession>A0A9P5XW42</accession>
<name>A0A9P5XW42_9AGAR</name>
<dbReference type="Proteomes" id="UP000807353">
    <property type="component" value="Unassembled WGS sequence"/>
</dbReference>
<sequence>MLAHLFDASPEILQKIAFFAILSTPRGPPRDLYNLCLVCRASNRILSISNAQLYSDTFTHNFDHHAPKRRLGRQAFRENVKRELQRRFTTLKVFRRGNFDDPHLTEALWVAYLMLEDSGASQKNFQQLIGFGLRKFLDDFLRSRLYDGSQDNNGWPLPNEKNSLAIALFWLSSSQSSVSIESDAGRNRMMQLLQPFVFAAFRYPVFTTAESCFDPTTFDPRSRVPSIHGSYPPLPLDPREVPYFGNIAYTACVPPAPLFASLLYFVRHERMEPAIPPHLIEAKRQTREEADALGQVGPTIDDMLHFIHHCRTRFAEFPATDIGVQSPSLTLGQPTPYRLGTLTGRWQGSYIMPFMEDYRQWLNNLPAPSEFPATGRFPLYATLQEHYTRDINSVIPRNGTEQGTLNAWLPSDCRWVEKPNGIEVFDSDNTFRAFYETYKPGERSKTYDDVVDVLITGKTDDRHAAAWGGFHFLGRIRLPDGLMVVSREALGGTGTELLRGYVTSSQNLVGRRKHVSDGTEPAYWESTFSLCKDHTTPALGITS</sequence>
<dbReference type="OrthoDB" id="5595695at2759"/>
<organism evidence="1 2">
    <name type="scientific">Collybia nuda</name>
    <dbReference type="NCBI Taxonomy" id="64659"/>
    <lineage>
        <taxon>Eukaryota</taxon>
        <taxon>Fungi</taxon>
        <taxon>Dikarya</taxon>
        <taxon>Basidiomycota</taxon>
        <taxon>Agaricomycotina</taxon>
        <taxon>Agaricomycetes</taxon>
        <taxon>Agaricomycetidae</taxon>
        <taxon>Agaricales</taxon>
        <taxon>Tricholomatineae</taxon>
        <taxon>Clitocybaceae</taxon>
        <taxon>Collybia</taxon>
    </lineage>
</organism>
<reference evidence="1" key="1">
    <citation type="submission" date="2020-11" db="EMBL/GenBank/DDBJ databases">
        <authorList>
            <consortium name="DOE Joint Genome Institute"/>
            <person name="Ahrendt S."/>
            <person name="Riley R."/>
            <person name="Andreopoulos W."/>
            <person name="Labutti K."/>
            <person name="Pangilinan J."/>
            <person name="Ruiz-Duenas F.J."/>
            <person name="Barrasa J.M."/>
            <person name="Sanchez-Garcia M."/>
            <person name="Camarero S."/>
            <person name="Miyauchi S."/>
            <person name="Serrano A."/>
            <person name="Linde D."/>
            <person name="Babiker R."/>
            <person name="Drula E."/>
            <person name="Ayuso-Fernandez I."/>
            <person name="Pacheco R."/>
            <person name="Padilla G."/>
            <person name="Ferreira P."/>
            <person name="Barriuso J."/>
            <person name="Kellner H."/>
            <person name="Castanera R."/>
            <person name="Alfaro M."/>
            <person name="Ramirez L."/>
            <person name="Pisabarro A.G."/>
            <person name="Kuo A."/>
            <person name="Tritt A."/>
            <person name="Lipzen A."/>
            <person name="He G."/>
            <person name="Yan M."/>
            <person name="Ng V."/>
            <person name="Cullen D."/>
            <person name="Martin F."/>
            <person name="Rosso M.-N."/>
            <person name="Henrissat B."/>
            <person name="Hibbett D."/>
            <person name="Martinez A.T."/>
            <person name="Grigoriev I.V."/>
        </authorList>
    </citation>
    <scope>NUCLEOTIDE SEQUENCE</scope>
    <source>
        <strain evidence="1">CBS 247.69</strain>
    </source>
</reference>
<evidence type="ECO:0000313" key="2">
    <source>
        <dbReference type="Proteomes" id="UP000807353"/>
    </source>
</evidence>
<comment type="caution">
    <text evidence="1">The sequence shown here is derived from an EMBL/GenBank/DDBJ whole genome shotgun (WGS) entry which is preliminary data.</text>
</comment>
<evidence type="ECO:0000313" key="1">
    <source>
        <dbReference type="EMBL" id="KAF9458703.1"/>
    </source>
</evidence>
<dbReference type="EMBL" id="MU150333">
    <property type="protein sequence ID" value="KAF9458703.1"/>
    <property type="molecule type" value="Genomic_DNA"/>
</dbReference>
<dbReference type="AlphaFoldDB" id="A0A9P5XW42"/>
<proteinExistence type="predicted"/>
<gene>
    <name evidence="1" type="ORF">BDZ94DRAFT_75155</name>
</gene>
<keyword evidence="2" id="KW-1185">Reference proteome</keyword>
<protein>
    <submittedName>
        <fullName evidence="1">Uncharacterized protein</fullName>
    </submittedName>
</protein>